<protein>
    <submittedName>
        <fullName evidence="6">Zn-dependent hydrolases of the beta-lactamase fold</fullName>
    </submittedName>
</protein>
<keyword evidence="7" id="KW-1185">Reference proteome</keyword>
<dbReference type="InterPro" id="IPR051453">
    <property type="entry name" value="MBL_Glyoxalase_II"/>
</dbReference>
<dbReference type="AlphaFoldDB" id="A0A388TK09"/>
<keyword evidence="3 6" id="KW-0378">Hydrolase</keyword>
<dbReference type="PANTHER" id="PTHR46233">
    <property type="entry name" value="HYDROXYACYLGLUTATHIONE HYDROLASE GLOC"/>
    <property type="match status" value="1"/>
</dbReference>
<dbReference type="GO" id="GO:0046872">
    <property type="term" value="F:metal ion binding"/>
    <property type="evidence" value="ECO:0007669"/>
    <property type="project" value="UniProtKB-KW"/>
</dbReference>
<sequence>MLTVECVKVGPIHTNCYLAAYDGHTLIIDPGAEAEKIIKKITELNLKPLAVINTHGHWDHIMADNKIKTKYNIPLYIPAEDQKLIEGQKDSYHIDELAVDLWYKDSLPLDLPLTLISTPGHTPGSTCLLLDNNLFAGDMMFAGGYLGRTDFPGGSDVDIQKSLHKLLKLDDSVLVWPGHDESTSIGQERGFYAGR</sequence>
<dbReference type="SUPFAM" id="SSF56281">
    <property type="entry name" value="Metallo-hydrolase/oxidoreductase"/>
    <property type="match status" value="1"/>
</dbReference>
<organism evidence="6 7">
    <name type="scientific">Candidatus Termititenax dinenymphae</name>
    <dbReference type="NCBI Taxonomy" id="2218523"/>
    <lineage>
        <taxon>Bacteria</taxon>
        <taxon>Bacillati</taxon>
        <taxon>Candidatus Margulisiibacteriota</taxon>
        <taxon>Candidatus Termititenacia</taxon>
        <taxon>Candidatus Termititenacales</taxon>
        <taxon>Candidatus Termititenacaceae</taxon>
        <taxon>Candidatus Termititenax</taxon>
    </lineage>
</organism>
<dbReference type="EMBL" id="BGZP01000001">
    <property type="protein sequence ID" value="GBR77402.1"/>
    <property type="molecule type" value="Genomic_DNA"/>
</dbReference>
<dbReference type="SMART" id="SM00849">
    <property type="entry name" value="Lactamase_B"/>
    <property type="match status" value="1"/>
</dbReference>
<dbReference type="InterPro" id="IPR036866">
    <property type="entry name" value="RibonucZ/Hydroxyglut_hydro"/>
</dbReference>
<accession>A0A388TK09</accession>
<evidence type="ECO:0000259" key="5">
    <source>
        <dbReference type="SMART" id="SM00849"/>
    </source>
</evidence>
<dbReference type="Proteomes" id="UP000282196">
    <property type="component" value="Unassembled WGS sequence"/>
</dbReference>
<evidence type="ECO:0000256" key="4">
    <source>
        <dbReference type="ARBA" id="ARBA00022833"/>
    </source>
</evidence>
<keyword evidence="4" id="KW-0862">Zinc</keyword>
<dbReference type="Pfam" id="PF00753">
    <property type="entry name" value="Lactamase_B"/>
    <property type="match status" value="1"/>
</dbReference>
<evidence type="ECO:0000313" key="6">
    <source>
        <dbReference type="EMBL" id="GBR77402.1"/>
    </source>
</evidence>
<keyword evidence="2" id="KW-0479">Metal-binding</keyword>
<evidence type="ECO:0000256" key="1">
    <source>
        <dbReference type="ARBA" id="ARBA00001947"/>
    </source>
</evidence>
<dbReference type="PANTHER" id="PTHR46233:SF3">
    <property type="entry name" value="HYDROXYACYLGLUTATHIONE HYDROLASE GLOC"/>
    <property type="match status" value="1"/>
</dbReference>
<name>A0A388TK09_9BACT</name>
<dbReference type="Gene3D" id="3.60.15.10">
    <property type="entry name" value="Ribonuclease Z/Hydroxyacylglutathione hydrolase-like"/>
    <property type="match status" value="1"/>
</dbReference>
<dbReference type="InterPro" id="IPR001279">
    <property type="entry name" value="Metallo-B-lactamas"/>
</dbReference>
<comment type="caution">
    <text evidence="6">The sequence shown here is derived from an EMBL/GenBank/DDBJ whole genome shotgun (WGS) entry which is preliminary data.</text>
</comment>
<dbReference type="CDD" id="cd06262">
    <property type="entry name" value="metallo-hydrolase-like_MBL-fold"/>
    <property type="match status" value="1"/>
</dbReference>
<comment type="cofactor">
    <cofactor evidence="1">
        <name>Zn(2+)</name>
        <dbReference type="ChEBI" id="CHEBI:29105"/>
    </cofactor>
</comment>
<gene>
    <name evidence="6" type="ORF">RDn1_061</name>
</gene>
<evidence type="ECO:0000313" key="7">
    <source>
        <dbReference type="Proteomes" id="UP000282196"/>
    </source>
</evidence>
<evidence type="ECO:0000256" key="2">
    <source>
        <dbReference type="ARBA" id="ARBA00022723"/>
    </source>
</evidence>
<reference evidence="6 7" key="1">
    <citation type="journal article" date="2019" name="ISME J.">
        <title>Genome analyses of uncultured TG2/ZB3 bacteria in 'Margulisbacteria' specifically attached to ectosymbiotic spirochetes of protists in the termite gut.</title>
        <authorList>
            <person name="Utami Y.D."/>
            <person name="Kuwahara H."/>
            <person name="Igai K."/>
            <person name="Murakami T."/>
            <person name="Sugaya K."/>
            <person name="Morikawa T."/>
            <person name="Nagura Y."/>
            <person name="Yuki M."/>
            <person name="Deevong P."/>
            <person name="Inoue T."/>
            <person name="Kihara K."/>
            <person name="Lo N."/>
            <person name="Yamada A."/>
            <person name="Ohkuma M."/>
            <person name="Hongoh Y."/>
        </authorList>
    </citation>
    <scope>NUCLEOTIDE SEQUENCE [LARGE SCALE GENOMIC DNA]</scope>
    <source>
        <strain evidence="6">RsDinE6-01</strain>
    </source>
</reference>
<proteinExistence type="predicted"/>
<feature type="domain" description="Metallo-beta-lactamase" evidence="5">
    <location>
        <begin position="13"/>
        <end position="179"/>
    </location>
</feature>
<dbReference type="GO" id="GO:0016787">
    <property type="term" value="F:hydrolase activity"/>
    <property type="evidence" value="ECO:0007669"/>
    <property type="project" value="UniProtKB-KW"/>
</dbReference>
<evidence type="ECO:0000256" key="3">
    <source>
        <dbReference type="ARBA" id="ARBA00022801"/>
    </source>
</evidence>